<accession>A0A6G9AQ78</accession>
<dbReference type="Proteomes" id="UP000501802">
    <property type="component" value="Chromosome"/>
</dbReference>
<dbReference type="RefSeq" id="WP_167211105.1">
    <property type="nucleotide sequence ID" value="NZ_CP050063.1"/>
</dbReference>
<reference evidence="1 2" key="1">
    <citation type="submission" date="2020-03" db="EMBL/GenBank/DDBJ databases">
        <authorList>
            <person name="Kim M.K."/>
        </authorList>
    </citation>
    <scope>NUCLEOTIDE SEQUENCE [LARGE SCALE GENOMIC DNA]</scope>
    <source>
        <strain evidence="1 2">BT328</strain>
    </source>
</reference>
<sequence>MKKKILFIVGSVNQTSQMHQISAQLADEYDCWFSQFYADAKLINWGIRQGWLDHTILAGKFRTDAETYLRSFNLNIDYQAKQNRYDLIVVCSDLVVPGAVRSTKSIWVQEGMVDEVTWLTKAVKALGLPRYFSVGTSLNGASNLCNIYCAASEGYKSFFTGMGTEASKIFVTGIPNFDNVRQYMTNDFPHHDYVMVATSDIRETFRSEDRLGFIRKAVSMANGRQLLFKLHPNEVWERAEAEIRQIAPPDALIFQQGNTNEMIANCAELITQYSTVVYVGMALKKPVSSYFDVDELRRLTPIQNGGTSAQNIARICRDFLRDMGPDEHFVKSYQYEAVAYDRQRLSL</sequence>
<proteinExistence type="predicted"/>
<dbReference type="AlphaFoldDB" id="A0A6G9AQ78"/>
<organism evidence="1 2">
    <name type="scientific">Spirosoma aureum</name>
    <dbReference type="NCBI Taxonomy" id="2692134"/>
    <lineage>
        <taxon>Bacteria</taxon>
        <taxon>Pseudomonadati</taxon>
        <taxon>Bacteroidota</taxon>
        <taxon>Cytophagia</taxon>
        <taxon>Cytophagales</taxon>
        <taxon>Cytophagaceae</taxon>
        <taxon>Spirosoma</taxon>
    </lineage>
</organism>
<evidence type="ECO:0000313" key="2">
    <source>
        <dbReference type="Proteomes" id="UP000501802"/>
    </source>
</evidence>
<dbReference type="SUPFAM" id="SSF53756">
    <property type="entry name" value="UDP-Glycosyltransferase/glycogen phosphorylase"/>
    <property type="match status" value="1"/>
</dbReference>
<protein>
    <submittedName>
        <fullName evidence="1">UDP-N-acetyl glucosamine 2-epimerase</fullName>
    </submittedName>
</protein>
<keyword evidence="2" id="KW-1185">Reference proteome</keyword>
<dbReference type="InterPro" id="IPR043148">
    <property type="entry name" value="TagF_C"/>
</dbReference>
<evidence type="ECO:0000313" key="1">
    <source>
        <dbReference type="EMBL" id="QIP14641.1"/>
    </source>
</evidence>
<dbReference type="Gene3D" id="3.40.50.12580">
    <property type="match status" value="1"/>
</dbReference>
<name>A0A6G9AQ78_9BACT</name>
<gene>
    <name evidence="1" type="ORF">G8759_19500</name>
</gene>
<dbReference type="EMBL" id="CP050063">
    <property type="protein sequence ID" value="QIP14641.1"/>
    <property type="molecule type" value="Genomic_DNA"/>
</dbReference>
<dbReference type="KEGG" id="spib:G8759_19500"/>